<organism evidence="2 3">
    <name type="scientific">Actinoalloteichus hoggarensis</name>
    <dbReference type="NCBI Taxonomy" id="1470176"/>
    <lineage>
        <taxon>Bacteria</taxon>
        <taxon>Bacillati</taxon>
        <taxon>Actinomycetota</taxon>
        <taxon>Actinomycetes</taxon>
        <taxon>Pseudonocardiales</taxon>
        <taxon>Pseudonocardiaceae</taxon>
        <taxon>Actinoalloteichus</taxon>
    </lineage>
</organism>
<dbReference type="InterPro" id="IPR046335">
    <property type="entry name" value="LacI/GalR-like_sensor"/>
</dbReference>
<reference evidence="2 3" key="1">
    <citation type="submission" date="2017-07" db="EMBL/GenBank/DDBJ databases">
        <title>Complete genome sequence of Actinoalloteichus hoggarensis DSM 45943, type strain of Actinoalloteichus hoggarensis.</title>
        <authorList>
            <person name="Ruckert C."/>
            <person name="Nouioui I."/>
            <person name="Willmese J."/>
            <person name="van Wezel G."/>
            <person name="Klenk H.-P."/>
            <person name="Kalinowski J."/>
            <person name="Zotchev S.B."/>
        </authorList>
    </citation>
    <scope>NUCLEOTIDE SEQUENCE [LARGE SCALE GENOMIC DNA]</scope>
    <source>
        <strain evidence="2 3">DSM 45943</strain>
    </source>
</reference>
<name>A0A221WAE4_9PSEU</name>
<evidence type="ECO:0000313" key="3">
    <source>
        <dbReference type="Proteomes" id="UP000204221"/>
    </source>
</evidence>
<dbReference type="GO" id="GO:0003700">
    <property type="term" value="F:DNA-binding transcription factor activity"/>
    <property type="evidence" value="ECO:0007669"/>
    <property type="project" value="TreeGrafter"/>
</dbReference>
<evidence type="ECO:0000256" key="1">
    <source>
        <dbReference type="SAM" id="MobiDB-lite"/>
    </source>
</evidence>
<dbReference type="PRINTS" id="PR00036">
    <property type="entry name" value="HTHLACI"/>
</dbReference>
<dbReference type="InterPro" id="IPR010982">
    <property type="entry name" value="Lambda_DNA-bd_dom_sf"/>
</dbReference>
<dbReference type="Gene3D" id="1.10.260.40">
    <property type="entry name" value="lambda repressor-like DNA-binding domains"/>
    <property type="match status" value="1"/>
</dbReference>
<dbReference type="EMBL" id="CP022521">
    <property type="protein sequence ID" value="ASO22734.1"/>
    <property type="molecule type" value="Genomic_DNA"/>
</dbReference>
<dbReference type="Pfam" id="PF13377">
    <property type="entry name" value="Peripla_BP_3"/>
    <property type="match status" value="1"/>
</dbReference>
<dbReference type="SMART" id="SM00354">
    <property type="entry name" value="HTH_LACI"/>
    <property type="match status" value="1"/>
</dbReference>
<dbReference type="PANTHER" id="PTHR30146">
    <property type="entry name" value="LACI-RELATED TRANSCRIPTIONAL REPRESSOR"/>
    <property type="match status" value="1"/>
</dbReference>
<dbReference type="CDD" id="cd01392">
    <property type="entry name" value="HTH_LacI"/>
    <property type="match status" value="1"/>
</dbReference>
<dbReference type="AlphaFoldDB" id="A0A221WAE4"/>
<dbReference type="SUPFAM" id="SSF53822">
    <property type="entry name" value="Periplasmic binding protein-like I"/>
    <property type="match status" value="1"/>
</dbReference>
<dbReference type="InterPro" id="IPR028082">
    <property type="entry name" value="Peripla_BP_I"/>
</dbReference>
<gene>
    <name evidence="2" type="primary">rbsR4</name>
    <name evidence="2" type="ORF">AHOG_25645</name>
</gene>
<dbReference type="CDD" id="cd06267">
    <property type="entry name" value="PBP1_LacI_sugar_binding-like"/>
    <property type="match status" value="1"/>
</dbReference>
<dbReference type="PROSITE" id="PS00356">
    <property type="entry name" value="HTH_LACI_1"/>
    <property type="match status" value="1"/>
</dbReference>
<accession>A0A221WAE4</accession>
<protein>
    <submittedName>
        <fullName evidence="2">Ribose operon repressor</fullName>
    </submittedName>
</protein>
<evidence type="ECO:0000313" key="2">
    <source>
        <dbReference type="EMBL" id="ASO22734.1"/>
    </source>
</evidence>
<dbReference type="Proteomes" id="UP000204221">
    <property type="component" value="Chromosome"/>
</dbReference>
<dbReference type="KEGG" id="ahg:AHOG_25645"/>
<dbReference type="GO" id="GO:0000976">
    <property type="term" value="F:transcription cis-regulatory region binding"/>
    <property type="evidence" value="ECO:0007669"/>
    <property type="project" value="TreeGrafter"/>
</dbReference>
<keyword evidence="3" id="KW-1185">Reference proteome</keyword>
<dbReference type="SUPFAM" id="SSF47413">
    <property type="entry name" value="lambda repressor-like DNA-binding domains"/>
    <property type="match status" value="1"/>
</dbReference>
<dbReference type="Gene3D" id="3.40.50.2300">
    <property type="match status" value="2"/>
</dbReference>
<dbReference type="PROSITE" id="PS50932">
    <property type="entry name" value="HTH_LACI_2"/>
    <property type="match status" value="1"/>
</dbReference>
<dbReference type="PANTHER" id="PTHR30146:SF109">
    <property type="entry name" value="HTH-TYPE TRANSCRIPTIONAL REGULATOR GALS"/>
    <property type="match status" value="1"/>
</dbReference>
<dbReference type="Pfam" id="PF00356">
    <property type="entry name" value="LacI"/>
    <property type="match status" value="1"/>
</dbReference>
<proteinExistence type="predicted"/>
<sequence length="377" mass="40285">MTAETAEASTFTGTGGTDDGRIGTSRLPREVRGAVSTQTQGEHRPTLEDVAALAGVSRATVSRVVNDSPRVSPEAKESVYSAIRELGYVPNRAARTLVTRRTGAVAVVISEPESKIFDDPRFATVVRAAAGRLGELDAAMVLMLVHSPEDEARTERFLLGGHVDGALLFTPHRGDPLPSAMATLPIPAVFGGRPWAADHRLHLVDTDNREGGRIGSRHLMDLGRRRIVSVTGPLDEHAAIDRLDGWRLATGANEAETALLTESGHFARQGGERAMRALLDRVPDLDGVFAASDLMAAGAIDALRMAGRRVPEDVAVVGFDDQPAVAPHTSPPLTTIAQDASEQVRRMVHRLTRLIAGEDVPPGREVLPVHLVRRGSA</sequence>
<dbReference type="InterPro" id="IPR000843">
    <property type="entry name" value="HTH_LacI"/>
</dbReference>
<feature type="region of interest" description="Disordered" evidence="1">
    <location>
        <begin position="1"/>
        <end position="43"/>
    </location>
</feature>